<evidence type="ECO:0000256" key="1">
    <source>
        <dbReference type="ARBA" id="ARBA00004196"/>
    </source>
</evidence>
<dbReference type="InterPro" id="IPR017937">
    <property type="entry name" value="Thioredoxin_CS"/>
</dbReference>
<dbReference type="InterPro" id="IPR013766">
    <property type="entry name" value="Thioredoxin_domain"/>
</dbReference>
<dbReference type="CDD" id="cd02966">
    <property type="entry name" value="TlpA_like_family"/>
    <property type="match status" value="1"/>
</dbReference>
<evidence type="ECO:0000259" key="4">
    <source>
        <dbReference type="PROSITE" id="PS51352"/>
    </source>
</evidence>
<dbReference type="PANTHER" id="PTHR42852:SF13">
    <property type="entry name" value="PROTEIN DIPZ"/>
    <property type="match status" value="1"/>
</dbReference>
<dbReference type="Pfam" id="PF08534">
    <property type="entry name" value="Redoxin"/>
    <property type="match status" value="1"/>
</dbReference>
<keyword evidence="6" id="KW-1185">Reference proteome</keyword>
<dbReference type="PROSITE" id="PS00194">
    <property type="entry name" value="THIOREDOXIN_1"/>
    <property type="match status" value="1"/>
</dbReference>
<dbReference type="Proteomes" id="UP000505306">
    <property type="component" value="Chromosome"/>
</dbReference>
<keyword evidence="2" id="KW-0201">Cytochrome c-type biogenesis</keyword>
<name>A0A6G6GQP2_9FLAO</name>
<proteinExistence type="predicted"/>
<dbReference type="Gene3D" id="3.40.30.10">
    <property type="entry name" value="Glutaredoxin"/>
    <property type="match status" value="1"/>
</dbReference>
<dbReference type="AlphaFoldDB" id="A0A6G6GQP2"/>
<dbReference type="InterPro" id="IPR036249">
    <property type="entry name" value="Thioredoxin-like_sf"/>
</dbReference>
<comment type="subcellular location">
    <subcellularLocation>
        <location evidence="1">Cell envelope</location>
    </subcellularLocation>
</comment>
<evidence type="ECO:0000256" key="2">
    <source>
        <dbReference type="ARBA" id="ARBA00022748"/>
    </source>
</evidence>
<evidence type="ECO:0000313" key="5">
    <source>
        <dbReference type="EMBL" id="QIE60869.1"/>
    </source>
</evidence>
<organism evidence="5 6">
    <name type="scientific">Rasiella rasia</name>
    <dbReference type="NCBI Taxonomy" id="2744027"/>
    <lineage>
        <taxon>Bacteria</taxon>
        <taxon>Pseudomonadati</taxon>
        <taxon>Bacteroidota</taxon>
        <taxon>Flavobacteriia</taxon>
        <taxon>Flavobacteriales</taxon>
        <taxon>Flavobacteriaceae</taxon>
        <taxon>Rasiella</taxon>
    </lineage>
</organism>
<evidence type="ECO:0000313" key="6">
    <source>
        <dbReference type="Proteomes" id="UP000505306"/>
    </source>
</evidence>
<evidence type="ECO:0000256" key="3">
    <source>
        <dbReference type="ARBA" id="ARBA00023284"/>
    </source>
</evidence>
<dbReference type="EMBL" id="CP049057">
    <property type="protein sequence ID" value="QIE60869.1"/>
    <property type="molecule type" value="Genomic_DNA"/>
</dbReference>
<dbReference type="InterPro" id="IPR013740">
    <property type="entry name" value="Redoxin"/>
</dbReference>
<keyword evidence="3" id="KW-0676">Redox-active center</keyword>
<dbReference type="GO" id="GO:0016491">
    <property type="term" value="F:oxidoreductase activity"/>
    <property type="evidence" value="ECO:0007669"/>
    <property type="project" value="InterPro"/>
</dbReference>
<dbReference type="PROSITE" id="PS51352">
    <property type="entry name" value="THIOREDOXIN_2"/>
    <property type="match status" value="1"/>
</dbReference>
<dbReference type="KEGG" id="mgel:G5B37_04790"/>
<reference evidence="5 6" key="1">
    <citation type="submission" date="2020-02" db="EMBL/GenBank/DDBJ databases">
        <title>Complete genome sequence of Flavobacteriaceae bacterium.</title>
        <authorList>
            <person name="Kim S.-J."/>
            <person name="Kim Y.-S."/>
            <person name="Kim K.-H."/>
        </authorList>
    </citation>
    <scope>NUCLEOTIDE SEQUENCE [LARGE SCALE GENOMIC DNA]</scope>
    <source>
        <strain evidence="5 6">RR4-40</strain>
    </source>
</reference>
<accession>A0A6G6GQP2</accession>
<sequence>MNFLKKNRSTLVILVILALLFIPQTGMPIKVFFNRLIAFSPSEIELEEQTTLQNYNWRVTDLNGVATNFEVSEGNVVVVNVWATWCPPCVAEMPSMQLLYDTYQDTVDFYFVSLENPETIQRFMTKKGYTFPVFTTQAKFPEALTTSSFPTTYVISKKGNIVMNKKGAADWNSTAVHKTLDALLEE</sequence>
<dbReference type="SUPFAM" id="SSF52833">
    <property type="entry name" value="Thioredoxin-like"/>
    <property type="match status" value="1"/>
</dbReference>
<dbReference type="PANTHER" id="PTHR42852">
    <property type="entry name" value="THIOL:DISULFIDE INTERCHANGE PROTEIN DSBE"/>
    <property type="match status" value="1"/>
</dbReference>
<dbReference type="InterPro" id="IPR050553">
    <property type="entry name" value="Thioredoxin_ResA/DsbE_sf"/>
</dbReference>
<feature type="domain" description="Thioredoxin" evidence="4">
    <location>
        <begin position="46"/>
        <end position="185"/>
    </location>
</feature>
<gene>
    <name evidence="5" type="ORF">G5B37_04790</name>
</gene>
<dbReference type="GO" id="GO:0030313">
    <property type="term" value="C:cell envelope"/>
    <property type="evidence" value="ECO:0007669"/>
    <property type="project" value="UniProtKB-SubCell"/>
</dbReference>
<protein>
    <submittedName>
        <fullName evidence="5">TlpA family protein disulfide reductase</fullName>
    </submittedName>
</protein>
<dbReference type="GO" id="GO:0017004">
    <property type="term" value="P:cytochrome complex assembly"/>
    <property type="evidence" value="ECO:0007669"/>
    <property type="project" value="UniProtKB-KW"/>
</dbReference>